<feature type="region of interest" description="Disordered" evidence="1">
    <location>
        <begin position="1"/>
        <end position="25"/>
    </location>
</feature>
<evidence type="ECO:0000313" key="2">
    <source>
        <dbReference type="EMBL" id="KAG8630491.1"/>
    </source>
</evidence>
<evidence type="ECO:0000256" key="1">
    <source>
        <dbReference type="SAM" id="MobiDB-lite"/>
    </source>
</evidence>
<name>A0A8K0L5V9_9PEZI</name>
<gene>
    <name evidence="2" type="ORF">KVT40_002110</name>
</gene>
<feature type="compositionally biased region" description="Basic and acidic residues" evidence="1">
    <location>
        <begin position="215"/>
        <end position="226"/>
    </location>
</feature>
<feature type="region of interest" description="Disordered" evidence="1">
    <location>
        <begin position="189"/>
        <end position="230"/>
    </location>
</feature>
<comment type="caution">
    <text evidence="2">The sequence shown here is derived from an EMBL/GenBank/DDBJ whole genome shotgun (WGS) entry which is preliminary data.</text>
</comment>
<reference evidence="2" key="1">
    <citation type="submission" date="2021-07" db="EMBL/GenBank/DDBJ databases">
        <title>Elsinoe batatas strain:CRI-CJ2 Genome sequencing and assembly.</title>
        <authorList>
            <person name="Huang L."/>
        </authorList>
    </citation>
    <scope>NUCLEOTIDE SEQUENCE</scope>
    <source>
        <strain evidence="2">CRI-CJ2</strain>
    </source>
</reference>
<evidence type="ECO:0000313" key="3">
    <source>
        <dbReference type="Proteomes" id="UP000809789"/>
    </source>
</evidence>
<protein>
    <submittedName>
        <fullName evidence="2">Uncharacterized protein</fullName>
    </submittedName>
</protein>
<proteinExistence type="predicted"/>
<dbReference type="EMBL" id="JAESVG020000002">
    <property type="protein sequence ID" value="KAG8630491.1"/>
    <property type="molecule type" value="Genomic_DNA"/>
</dbReference>
<dbReference type="AlphaFoldDB" id="A0A8K0L5V9"/>
<accession>A0A8K0L5V9</accession>
<feature type="compositionally biased region" description="Basic and acidic residues" evidence="1">
    <location>
        <begin position="192"/>
        <end position="201"/>
    </location>
</feature>
<keyword evidence="3" id="KW-1185">Reference proteome</keyword>
<sequence>MAIDADPPRTCSSTAWPTPADSTLHPPMTLNSSATSTIHRLSLIRTDLNRQILRYPTLDSLTPGTRWDFELKVFFSDATFILRRGVELEQDPVKFNEHKGKWDTNIRSKINSVRTTMVKFAPWFQRVHRTLTRLFRVDGRVALGTAMELSEDELLAVFRNLTDVMDRVDVAVNGRSTAPREARVDWQSGRANGRENGREVVPENGGSTILPQRRNLGENRGRRAELDTTGATPEQLQALERWRALENEMSPEVRQIGPDLDAFMDELGVPPVGPDEVDVWEDVWE</sequence>
<organism evidence="2 3">
    <name type="scientific">Elsinoe batatas</name>
    <dbReference type="NCBI Taxonomy" id="2601811"/>
    <lineage>
        <taxon>Eukaryota</taxon>
        <taxon>Fungi</taxon>
        <taxon>Dikarya</taxon>
        <taxon>Ascomycota</taxon>
        <taxon>Pezizomycotina</taxon>
        <taxon>Dothideomycetes</taxon>
        <taxon>Dothideomycetidae</taxon>
        <taxon>Myriangiales</taxon>
        <taxon>Elsinoaceae</taxon>
        <taxon>Elsinoe</taxon>
    </lineage>
</organism>
<dbReference type="Proteomes" id="UP000809789">
    <property type="component" value="Unassembled WGS sequence"/>
</dbReference>